<comment type="caution">
    <text evidence="2">The sequence shown here is derived from an EMBL/GenBank/DDBJ whole genome shotgun (WGS) entry which is preliminary data.</text>
</comment>
<organism evidence="2 3">
    <name type="scientific">Fibrivirga algicola</name>
    <dbReference type="NCBI Taxonomy" id="2950420"/>
    <lineage>
        <taxon>Bacteria</taxon>
        <taxon>Pseudomonadati</taxon>
        <taxon>Bacteroidota</taxon>
        <taxon>Cytophagia</taxon>
        <taxon>Cytophagales</taxon>
        <taxon>Spirosomataceae</taxon>
        <taxon>Fibrivirga</taxon>
    </lineage>
</organism>
<feature type="transmembrane region" description="Helical" evidence="1">
    <location>
        <begin position="20"/>
        <end position="37"/>
    </location>
</feature>
<proteinExistence type="predicted"/>
<gene>
    <name evidence="2" type="ORF">F7231_26685</name>
</gene>
<keyword evidence="1" id="KW-0472">Membrane</keyword>
<protein>
    <submittedName>
        <fullName evidence="2">Uncharacterized protein</fullName>
    </submittedName>
</protein>
<keyword evidence="1" id="KW-1133">Transmembrane helix</keyword>
<keyword evidence="1" id="KW-0812">Transmembrane</keyword>
<dbReference type="Proteomes" id="UP000606008">
    <property type="component" value="Unassembled WGS sequence"/>
</dbReference>
<evidence type="ECO:0000313" key="2">
    <source>
        <dbReference type="EMBL" id="NID13784.1"/>
    </source>
</evidence>
<dbReference type="RefSeq" id="WP_166694297.1">
    <property type="nucleotide sequence ID" value="NZ_WAEL01000015.1"/>
</dbReference>
<reference evidence="2" key="1">
    <citation type="submission" date="2024-05" db="EMBL/GenBank/DDBJ databases">
        <authorList>
            <person name="Jung D.-H."/>
        </authorList>
    </citation>
    <scope>NUCLEOTIDE SEQUENCE</scope>
    <source>
        <strain evidence="2">JA-25</strain>
    </source>
</reference>
<name>A0ABX0QU95_9BACT</name>
<sequence>MTPNPDLNIMGALSEMLKATPFVAVLIVAIYKLVNYVKDLIAASDARQLAHTAELKAQQEKHDVERSNTQTLLIGLTRDNVTSNGQLATAISQLQETSRTGHEQLMAEVKDIKTAVGRTSRTVNGTKPKPATA</sequence>
<keyword evidence="3" id="KW-1185">Reference proteome</keyword>
<accession>A0ABX0QU95</accession>
<dbReference type="EMBL" id="WAEL01000015">
    <property type="protein sequence ID" value="NID13784.1"/>
    <property type="molecule type" value="Genomic_DNA"/>
</dbReference>
<evidence type="ECO:0000256" key="1">
    <source>
        <dbReference type="SAM" id="Phobius"/>
    </source>
</evidence>
<evidence type="ECO:0000313" key="3">
    <source>
        <dbReference type="Proteomes" id="UP000606008"/>
    </source>
</evidence>